<gene>
    <name evidence="4" type="primary">MEI4</name>
</gene>
<keyword evidence="1" id="KW-0469">Meiosis</keyword>
<dbReference type="FunCoup" id="A0A6P7XLE8">
    <property type="interactions" value="17"/>
</dbReference>
<comment type="similarity">
    <text evidence="2">Belongs to the MEI4L family.</text>
</comment>
<dbReference type="RefSeq" id="XP_030051485.1">
    <property type="nucleotide sequence ID" value="XM_030195625.1"/>
</dbReference>
<dbReference type="CTD" id="101928601"/>
<dbReference type="InterPro" id="IPR025888">
    <property type="entry name" value="MEI4"/>
</dbReference>
<evidence type="ECO:0000256" key="1">
    <source>
        <dbReference type="ARBA" id="ARBA00023254"/>
    </source>
</evidence>
<dbReference type="PANTHER" id="PTHR28575:SF1">
    <property type="entry name" value="MEIOSIS-SPECIFIC PROTEIN MEI4"/>
    <property type="match status" value="1"/>
</dbReference>
<evidence type="ECO:0000313" key="4">
    <source>
        <dbReference type="RefSeq" id="XP_030051485.1"/>
    </source>
</evidence>
<dbReference type="GO" id="GO:0042138">
    <property type="term" value="P:meiotic DNA double-strand break formation"/>
    <property type="evidence" value="ECO:0007669"/>
    <property type="project" value="InterPro"/>
</dbReference>
<reference evidence="4" key="1">
    <citation type="submission" date="2025-08" db="UniProtKB">
        <authorList>
            <consortium name="RefSeq"/>
        </authorList>
    </citation>
    <scope>IDENTIFICATION</scope>
</reference>
<dbReference type="GO" id="GO:0007283">
    <property type="term" value="P:spermatogenesis"/>
    <property type="evidence" value="ECO:0007669"/>
    <property type="project" value="TreeGrafter"/>
</dbReference>
<evidence type="ECO:0000313" key="3">
    <source>
        <dbReference type="Proteomes" id="UP000515156"/>
    </source>
</evidence>
<sequence>MESNPGSAAEDVRTTGIKDWREVQAWYFKMSKLALAIAIIRSTPAGKSSKEYAEYLSKVICGRELSLRAETERLKGEVLRLRQELLMSKICPINENPSITSTSTSQCLDHGNSLKYSSQPEDDSGCDIPDEEGFDSAEMVHRFEHSSQCHRNLPSFKFSFSVPPTSETNYDYKETIISASTQFLQHLLRLRMLTKTGSVLTNFSLYGSDFSIISDSVFGLLDCLIIFCKNPNFLGSALQKEAVCVLTDVLTNSSLCDYLLKTHFNKLREFETDVIQCILVNRDINRFQVQHNIINCLFLLGRCSLLRKHMIDLLFHEINHFADELLHTCQNQGKYDIARYENMFSLCMALEQILQNGTEENNTSCSNSEEIKTFLQKLDQIILNLSDEFPLFSLYAWRLGVLFNSQMQTDEN</sequence>
<dbReference type="Pfam" id="PF13971">
    <property type="entry name" value="Mei4"/>
    <property type="match status" value="1"/>
</dbReference>
<dbReference type="OrthoDB" id="6351423at2759"/>
<organism evidence="3 4">
    <name type="scientific">Microcaecilia unicolor</name>
    <dbReference type="NCBI Taxonomy" id="1415580"/>
    <lineage>
        <taxon>Eukaryota</taxon>
        <taxon>Metazoa</taxon>
        <taxon>Chordata</taxon>
        <taxon>Craniata</taxon>
        <taxon>Vertebrata</taxon>
        <taxon>Euteleostomi</taxon>
        <taxon>Amphibia</taxon>
        <taxon>Gymnophiona</taxon>
        <taxon>Siphonopidae</taxon>
        <taxon>Microcaecilia</taxon>
    </lineage>
</organism>
<dbReference type="GO" id="GO:0007129">
    <property type="term" value="P:homologous chromosome pairing at meiosis"/>
    <property type="evidence" value="ECO:0007669"/>
    <property type="project" value="TreeGrafter"/>
</dbReference>
<dbReference type="PANTHER" id="PTHR28575">
    <property type="entry name" value="MEIOSIS-SPECIFIC PROTEIN MEI4"/>
    <property type="match status" value="1"/>
</dbReference>
<proteinExistence type="inferred from homology"/>
<dbReference type="GeneID" id="115465222"/>
<dbReference type="GO" id="GO:0006310">
    <property type="term" value="P:DNA recombination"/>
    <property type="evidence" value="ECO:0007669"/>
    <property type="project" value="InterPro"/>
</dbReference>
<dbReference type="GO" id="GO:0048477">
    <property type="term" value="P:oogenesis"/>
    <property type="evidence" value="ECO:0007669"/>
    <property type="project" value="TreeGrafter"/>
</dbReference>
<protein>
    <submittedName>
        <fullName evidence="4">Meiosis-specific protein MEI4 isoform X1</fullName>
    </submittedName>
</protein>
<dbReference type="InParanoid" id="A0A6P7XLE8"/>
<name>A0A6P7XLE8_9AMPH</name>
<accession>A0A6P7XLE8</accession>
<evidence type="ECO:0000256" key="2">
    <source>
        <dbReference type="ARBA" id="ARBA00093453"/>
    </source>
</evidence>
<keyword evidence="3" id="KW-1185">Reference proteome</keyword>
<dbReference type="Proteomes" id="UP000515156">
    <property type="component" value="Chromosome 3"/>
</dbReference>
<dbReference type="AlphaFoldDB" id="A0A6P7XLE8"/>
<dbReference type="KEGG" id="muo:115465222"/>
<dbReference type="GO" id="GO:0000800">
    <property type="term" value="C:lateral element"/>
    <property type="evidence" value="ECO:0007669"/>
    <property type="project" value="TreeGrafter"/>
</dbReference>